<reference evidence="3 4" key="1">
    <citation type="journal article" date="2020" name="ISME J.">
        <title>Uncovering the hidden diversity of litter-decomposition mechanisms in mushroom-forming fungi.</title>
        <authorList>
            <person name="Floudas D."/>
            <person name="Bentzer J."/>
            <person name="Ahren D."/>
            <person name="Johansson T."/>
            <person name="Persson P."/>
            <person name="Tunlid A."/>
        </authorList>
    </citation>
    <scope>NUCLEOTIDE SEQUENCE [LARGE SCALE GENOMIC DNA]</scope>
    <source>
        <strain evidence="3 4">CBS 291.85</strain>
    </source>
</reference>
<feature type="transmembrane region" description="Helical" evidence="2">
    <location>
        <begin position="593"/>
        <end position="611"/>
    </location>
</feature>
<evidence type="ECO:0000256" key="1">
    <source>
        <dbReference type="SAM" id="MobiDB-lite"/>
    </source>
</evidence>
<keyword evidence="2" id="KW-0472">Membrane</keyword>
<keyword evidence="2" id="KW-1133">Transmembrane helix</keyword>
<sequence>MPDDEKKSSNPSQPPLHPPSPRRSPNSVLRCCLWIGGLIALVIGGFVLYFGYRTIGALYRFTANPHQHLYQNQTLSQVSNRSSVVQPLIGKEQTFDIAVSLWIRGTKEEEEAWRASQDDFEDVELDTSEPLRFFQTIAKPNLGSQNKINLQIGHDEEDFLRGDKRLLYHPLYSDILFHGLRPSDKHITASINFSLPTEKFREAQLHETDLLSTFVLIPTSPSLMDSMVNFSSWKPDQVLSKYPLYRTWPFPMGSGYEREKTMADLALESFGLQAPLIQFHDIPSRCPSTPSNESKDGDMETEPKTEAEEANMLVDVNGNFDISSFAKKMKSSRTEKHPHITTWSQLRLVDETRIMNLEAYNKAHESLKKTSCGQDLKANRAIKPLRTLCNRNYLRTGNIETRLELEIEDENESTHTEWAYAPFLMRDQHTSGPMDLIPVPVHRENCTGKTVFDNNANSTSTFNLTDAEFMNVTWHISFTGRSPAKAHFGALLDSPPLTRAVNHSQSDYQKVVDQDTVEFWNSIRGVRKPDAHPRRRILLATIEMSASVIWMIMTFIYWYTRDNTVYISIPGTLFLVASELFAALADLIGKDQITVYVVTILLLVPSVYWKLRTVLRIELVWKGWIPTFRRMRPSHRERASERLDATTSWTVRLMFFGSTFLLLLIFRGDSLQLLQPLHPPSPEEDSTERLEWLTSFLRNQLQWALFLTGVLSQIILNHKSQHFAGDSKAAAISMFVNRTCALMKYVPALVGRYAAREGLWLHLILNELVCLVVTYQAVTLPAVEPIGPDEDED</sequence>
<evidence type="ECO:0000313" key="3">
    <source>
        <dbReference type="EMBL" id="KAF5361491.1"/>
    </source>
</evidence>
<feature type="transmembrane region" description="Helical" evidence="2">
    <location>
        <begin position="27"/>
        <end position="52"/>
    </location>
</feature>
<proteinExistence type="predicted"/>
<keyword evidence="4" id="KW-1185">Reference proteome</keyword>
<feature type="region of interest" description="Disordered" evidence="1">
    <location>
        <begin position="1"/>
        <end position="25"/>
    </location>
</feature>
<keyword evidence="2" id="KW-0812">Transmembrane</keyword>
<dbReference type="Proteomes" id="UP000559256">
    <property type="component" value="Unassembled WGS sequence"/>
</dbReference>
<comment type="caution">
    <text evidence="3">The sequence shown here is derived from an EMBL/GenBank/DDBJ whole genome shotgun (WGS) entry which is preliminary data.</text>
</comment>
<accession>A0A8H5LLB6</accession>
<evidence type="ECO:0000256" key="2">
    <source>
        <dbReference type="SAM" id="Phobius"/>
    </source>
</evidence>
<name>A0A8H5LLB6_9AGAR</name>
<dbReference type="OrthoDB" id="2548253at2759"/>
<feature type="region of interest" description="Disordered" evidence="1">
    <location>
        <begin position="282"/>
        <end position="305"/>
    </location>
</feature>
<feature type="transmembrane region" description="Helical" evidence="2">
    <location>
        <begin position="565"/>
        <end position="584"/>
    </location>
</feature>
<evidence type="ECO:0000313" key="4">
    <source>
        <dbReference type="Proteomes" id="UP000559256"/>
    </source>
</evidence>
<protein>
    <submittedName>
        <fullName evidence="3">Uncharacterized protein</fullName>
    </submittedName>
</protein>
<feature type="transmembrane region" description="Helical" evidence="2">
    <location>
        <begin position="649"/>
        <end position="666"/>
    </location>
</feature>
<feature type="compositionally biased region" description="Basic and acidic residues" evidence="1">
    <location>
        <begin position="293"/>
        <end position="305"/>
    </location>
</feature>
<dbReference type="AlphaFoldDB" id="A0A8H5LLB6"/>
<feature type="compositionally biased region" description="Pro residues" evidence="1">
    <location>
        <begin position="12"/>
        <end position="22"/>
    </location>
</feature>
<feature type="transmembrane region" description="Helical" evidence="2">
    <location>
        <begin position="537"/>
        <end position="559"/>
    </location>
</feature>
<gene>
    <name evidence="3" type="ORF">D9758_006202</name>
</gene>
<dbReference type="EMBL" id="JAACJM010000040">
    <property type="protein sequence ID" value="KAF5361491.1"/>
    <property type="molecule type" value="Genomic_DNA"/>
</dbReference>
<organism evidence="3 4">
    <name type="scientific">Tetrapyrgos nigripes</name>
    <dbReference type="NCBI Taxonomy" id="182062"/>
    <lineage>
        <taxon>Eukaryota</taxon>
        <taxon>Fungi</taxon>
        <taxon>Dikarya</taxon>
        <taxon>Basidiomycota</taxon>
        <taxon>Agaricomycotina</taxon>
        <taxon>Agaricomycetes</taxon>
        <taxon>Agaricomycetidae</taxon>
        <taxon>Agaricales</taxon>
        <taxon>Marasmiineae</taxon>
        <taxon>Marasmiaceae</taxon>
        <taxon>Tetrapyrgos</taxon>
    </lineage>
</organism>